<comment type="caution">
    <text evidence="1">The sequence shown here is derived from an EMBL/GenBank/DDBJ whole genome shotgun (WGS) entry which is preliminary data.</text>
</comment>
<sequence>MMSVRKIREAAMASLDYRDSRCRWIGHGGD</sequence>
<proteinExistence type="predicted"/>
<dbReference type="EMBL" id="JACT01000009">
    <property type="protein sequence ID" value="KMS51560.1"/>
    <property type="molecule type" value="Genomic_DNA"/>
</dbReference>
<accession>A0A0J8A8C4</accession>
<evidence type="ECO:0000313" key="2">
    <source>
        <dbReference type="Proteomes" id="UP000052232"/>
    </source>
</evidence>
<organism evidence="1 2">
    <name type="scientific">Sphingobium cupriresistens LL01</name>
    <dbReference type="NCBI Taxonomy" id="1420583"/>
    <lineage>
        <taxon>Bacteria</taxon>
        <taxon>Pseudomonadati</taxon>
        <taxon>Pseudomonadota</taxon>
        <taxon>Alphaproteobacteria</taxon>
        <taxon>Sphingomonadales</taxon>
        <taxon>Sphingomonadaceae</taxon>
        <taxon>Sphingobium</taxon>
    </lineage>
</organism>
<name>A0A0J8A8C4_9SPHN</name>
<dbReference type="Proteomes" id="UP000052232">
    <property type="component" value="Unassembled WGS sequence"/>
</dbReference>
<dbReference type="AlphaFoldDB" id="A0A0J8A8C4"/>
<protein>
    <submittedName>
        <fullName evidence="1">Uncharacterized protein</fullName>
    </submittedName>
</protein>
<dbReference type="PATRIC" id="fig|1420583.3.peg.4468"/>
<gene>
    <name evidence="1" type="ORF">V473_23290</name>
</gene>
<reference evidence="1 2" key="1">
    <citation type="journal article" date="2015" name="G3 (Bethesda)">
        <title>Insights into Ongoing Evolution of the Hexachlorocyclohexane Catabolic Pathway from Comparative Genomics of Ten Sphingomonadaceae Strains.</title>
        <authorList>
            <person name="Pearce S.L."/>
            <person name="Oakeshott J.G."/>
            <person name="Pandey G."/>
        </authorList>
    </citation>
    <scope>NUCLEOTIDE SEQUENCE [LARGE SCALE GENOMIC DNA]</scope>
    <source>
        <strain evidence="1 2">LL01</strain>
    </source>
</reference>
<keyword evidence="2" id="KW-1185">Reference proteome</keyword>
<evidence type="ECO:0000313" key="1">
    <source>
        <dbReference type="EMBL" id="KMS51560.1"/>
    </source>
</evidence>